<dbReference type="RefSeq" id="WP_101301995.1">
    <property type="nucleotide sequence ID" value="NZ_CP025197.1"/>
</dbReference>
<accession>A0A2K9EJ50</accession>
<dbReference type="Pfam" id="PF17782">
    <property type="entry name" value="WHD_DprA"/>
    <property type="match status" value="1"/>
</dbReference>
<proteinExistence type="inferred from homology"/>
<dbReference type="PANTHER" id="PTHR43022:SF1">
    <property type="entry name" value="PROTEIN SMF"/>
    <property type="match status" value="1"/>
</dbReference>
<dbReference type="EMBL" id="NEMB01000003">
    <property type="protein sequence ID" value="PQQ67875.1"/>
    <property type="molecule type" value="Genomic_DNA"/>
</dbReference>
<dbReference type="InterPro" id="IPR057666">
    <property type="entry name" value="DrpA_SLOG"/>
</dbReference>
<evidence type="ECO:0000256" key="1">
    <source>
        <dbReference type="ARBA" id="ARBA00006525"/>
    </source>
</evidence>
<dbReference type="Proteomes" id="UP000239720">
    <property type="component" value="Unassembled WGS sequence"/>
</dbReference>
<evidence type="ECO:0000259" key="3">
    <source>
        <dbReference type="Pfam" id="PF17782"/>
    </source>
</evidence>
<feature type="domain" description="DprA winged helix" evidence="3">
    <location>
        <begin position="312"/>
        <end position="363"/>
    </location>
</feature>
<evidence type="ECO:0000313" key="4">
    <source>
        <dbReference type="EMBL" id="AUG57983.1"/>
    </source>
</evidence>
<dbReference type="GO" id="GO:0009294">
    <property type="term" value="P:DNA-mediated transformation"/>
    <property type="evidence" value="ECO:0007669"/>
    <property type="project" value="InterPro"/>
</dbReference>
<protein>
    <submittedName>
        <fullName evidence="5">DNA protecting protein DprA</fullName>
    </submittedName>
</protein>
<evidence type="ECO:0000313" key="7">
    <source>
        <dbReference type="Proteomes" id="UP000239720"/>
    </source>
</evidence>
<dbReference type="Gene3D" id="1.10.10.10">
    <property type="entry name" value="Winged helix-like DNA-binding domain superfamily/Winged helix DNA-binding domain"/>
    <property type="match status" value="1"/>
</dbReference>
<feature type="domain" description="Smf/DprA SLOG" evidence="2">
    <location>
        <begin position="78"/>
        <end position="286"/>
    </location>
</feature>
<dbReference type="SUPFAM" id="SSF102405">
    <property type="entry name" value="MCP/YpsA-like"/>
    <property type="match status" value="1"/>
</dbReference>
<dbReference type="InterPro" id="IPR010994">
    <property type="entry name" value="RuvA_2-like"/>
</dbReference>
<organism evidence="4 6">
    <name type="scientific">Acetivibrio saccincola</name>
    <dbReference type="NCBI Taxonomy" id="1677857"/>
    <lineage>
        <taxon>Bacteria</taxon>
        <taxon>Bacillati</taxon>
        <taxon>Bacillota</taxon>
        <taxon>Clostridia</taxon>
        <taxon>Eubacteriales</taxon>
        <taxon>Oscillospiraceae</taxon>
        <taxon>Acetivibrio</taxon>
    </lineage>
</organism>
<keyword evidence="6" id="KW-1185">Reference proteome</keyword>
<dbReference type="KEGG" id="hsc:HVS_10440"/>
<dbReference type="InterPro" id="IPR041614">
    <property type="entry name" value="DprA_WH"/>
</dbReference>
<reference evidence="5 7" key="2">
    <citation type="journal article" date="2018" name="Syst. Appl. Microbiol.">
        <title>Characterization and high-quality draft genome sequence of Herbivorax saccincola A7, an anaerobic, alkaliphilic, thermophilic, cellulolytic, and xylanolytic bacterium.</title>
        <authorList>
            <person name="Aikawa S."/>
            <person name="Baramee S."/>
            <person name="Sermsathanaswadi J."/>
            <person name="Thianheng P."/>
            <person name="Tachaapaikoon C."/>
            <person name="Shikata A."/>
            <person name="Waeonukul R."/>
            <person name="Pason P."/>
            <person name="Ratanakhanokchai K."/>
            <person name="Kosugi A."/>
        </authorList>
    </citation>
    <scope>NUCLEOTIDE SEQUENCE [LARGE SCALE GENOMIC DNA]</scope>
    <source>
        <strain evidence="5 7">A7</strain>
    </source>
</reference>
<dbReference type="Gene3D" id="3.40.50.450">
    <property type="match status" value="1"/>
</dbReference>
<evidence type="ECO:0000313" key="6">
    <source>
        <dbReference type="Proteomes" id="UP000233534"/>
    </source>
</evidence>
<dbReference type="NCBIfam" id="TIGR00732">
    <property type="entry name" value="dprA"/>
    <property type="match status" value="1"/>
</dbReference>
<reference evidence="4 6" key="1">
    <citation type="submission" date="2017-12" db="EMBL/GenBank/DDBJ databases">
        <title>Complete genome sequence of Herbivorax saccincola GGR1, a novel Cellulosome-producing hydrolytic bacterium in a thermophilic biogas plant, established by Illumina and Nanopore MinION sequencing.</title>
        <authorList>
            <person name="Pechtl A."/>
            <person name="Ruckert C."/>
            <person name="Koeck D.E."/>
            <person name="Maus I."/>
            <person name="Winkler A."/>
            <person name="Kalinowski J."/>
            <person name="Puhler A."/>
            <person name="Schwarz W.W."/>
            <person name="Zverlov V.V."/>
            <person name="Schluter A."/>
            <person name="Liebl W."/>
        </authorList>
    </citation>
    <scope>NUCLEOTIDE SEQUENCE [LARGE SCALE GENOMIC DNA]</scope>
    <source>
        <strain evidence="4">GGR1</strain>
        <strain evidence="6">SR1</strain>
    </source>
</reference>
<name>A0A2K9EJ50_9FIRM</name>
<dbReference type="Proteomes" id="UP000233534">
    <property type="component" value="Chromosome"/>
</dbReference>
<dbReference type="SUPFAM" id="SSF47781">
    <property type="entry name" value="RuvA domain 2-like"/>
    <property type="match status" value="1"/>
</dbReference>
<dbReference type="AlphaFoldDB" id="A0A2K9EJ50"/>
<dbReference type="PANTHER" id="PTHR43022">
    <property type="entry name" value="PROTEIN SMF"/>
    <property type="match status" value="1"/>
</dbReference>
<dbReference type="InterPro" id="IPR003488">
    <property type="entry name" value="DprA"/>
</dbReference>
<gene>
    <name evidence="5" type="ORF">B9R14_14670</name>
    <name evidence="4" type="ORF">HVS_10440</name>
</gene>
<dbReference type="Pfam" id="PF02481">
    <property type="entry name" value="DNA_processg_A"/>
    <property type="match status" value="1"/>
</dbReference>
<evidence type="ECO:0000259" key="2">
    <source>
        <dbReference type="Pfam" id="PF02481"/>
    </source>
</evidence>
<dbReference type="InterPro" id="IPR036388">
    <property type="entry name" value="WH-like_DNA-bd_sf"/>
</dbReference>
<dbReference type="EMBL" id="CP025197">
    <property type="protein sequence ID" value="AUG57983.1"/>
    <property type="molecule type" value="Genomic_DNA"/>
</dbReference>
<evidence type="ECO:0000313" key="5">
    <source>
        <dbReference type="EMBL" id="PQQ67875.1"/>
    </source>
</evidence>
<comment type="similarity">
    <text evidence="1">Belongs to the DprA/Smf family.</text>
</comment>
<sequence length="369" mass="41136">MDDKLYWVWLSSIPGIGAVKSKKLLEHFQSPYNIWRAEEKQLIELDFLTNRDVHNLVSNKIKEDAKKHLENIFKNDIKILTINDQLYPPYLKHIYDPPVVLYVKGSLKKDEKYLAVVGSRRATSYGLSMAQTISRELTEYGITVVSGMARGVDSYAHKGVIGAGGRTIAVLGCGLDIVYPYENKNLMHSIIENGACISEYLPGTAPLAGNFPARNRIISGMSLGVIVIEAGERSGSLITADFALEQGREVFALPGNVCSLKSAGTNRLIKEGAKIITSIEDILEEININFSDENIEEFFEKNILDEKFFRGLNQEERTVASCLKNEPSNIDLISKKTGFSVQLVSSILIMLELKGIVEQLPGKIYKLKY</sequence>
<dbReference type="OrthoDB" id="9785707at2"/>